<protein>
    <recommendedName>
        <fullName evidence="3">EF-hand domain-containing protein</fullName>
    </recommendedName>
</protein>
<reference evidence="4" key="1">
    <citation type="submission" date="2021-01" db="EMBL/GenBank/DDBJ databases">
        <authorList>
            <person name="Corre E."/>
            <person name="Pelletier E."/>
            <person name="Niang G."/>
            <person name="Scheremetjew M."/>
            <person name="Finn R."/>
            <person name="Kale V."/>
            <person name="Holt S."/>
            <person name="Cochrane G."/>
            <person name="Meng A."/>
            <person name="Brown T."/>
            <person name="Cohen L."/>
        </authorList>
    </citation>
    <scope>NUCLEOTIDE SEQUENCE</scope>
    <source>
        <strain evidence="4">CCMP3107</strain>
    </source>
</reference>
<dbReference type="SUPFAM" id="SSF47473">
    <property type="entry name" value="EF-hand"/>
    <property type="match status" value="1"/>
</dbReference>
<dbReference type="EMBL" id="HBIU01053410">
    <property type="protein sequence ID" value="CAE0646561.1"/>
    <property type="molecule type" value="Transcribed_RNA"/>
</dbReference>
<evidence type="ECO:0000256" key="1">
    <source>
        <dbReference type="ARBA" id="ARBA00022837"/>
    </source>
</evidence>
<dbReference type="AlphaFoldDB" id="A0A7S4DFQ2"/>
<evidence type="ECO:0000256" key="2">
    <source>
        <dbReference type="SAM" id="Phobius"/>
    </source>
</evidence>
<keyword evidence="2" id="KW-0472">Membrane</keyword>
<dbReference type="InterPro" id="IPR011992">
    <property type="entry name" value="EF-hand-dom_pair"/>
</dbReference>
<dbReference type="Gene3D" id="1.10.238.10">
    <property type="entry name" value="EF-hand"/>
    <property type="match status" value="1"/>
</dbReference>
<keyword evidence="2" id="KW-1133">Transmembrane helix</keyword>
<name>A0A7S4DFQ2_HETAK</name>
<proteinExistence type="predicted"/>
<evidence type="ECO:0000259" key="3">
    <source>
        <dbReference type="PROSITE" id="PS50222"/>
    </source>
</evidence>
<feature type="domain" description="EF-hand" evidence="3">
    <location>
        <begin position="118"/>
        <end position="153"/>
    </location>
</feature>
<organism evidence="4">
    <name type="scientific">Heterosigma akashiwo</name>
    <name type="common">Chromophytic alga</name>
    <name type="synonym">Heterosigma carterae</name>
    <dbReference type="NCBI Taxonomy" id="2829"/>
    <lineage>
        <taxon>Eukaryota</taxon>
        <taxon>Sar</taxon>
        <taxon>Stramenopiles</taxon>
        <taxon>Ochrophyta</taxon>
        <taxon>Raphidophyceae</taxon>
        <taxon>Chattonellales</taxon>
        <taxon>Chattonellaceae</taxon>
        <taxon>Heterosigma</taxon>
    </lineage>
</organism>
<dbReference type="PROSITE" id="PS50222">
    <property type="entry name" value="EF_HAND_2"/>
    <property type="match status" value="1"/>
</dbReference>
<keyword evidence="1" id="KW-0106">Calcium</keyword>
<evidence type="ECO:0000313" key="4">
    <source>
        <dbReference type="EMBL" id="CAE0646561.1"/>
    </source>
</evidence>
<dbReference type="PROSITE" id="PS00018">
    <property type="entry name" value="EF_HAND_1"/>
    <property type="match status" value="1"/>
</dbReference>
<keyword evidence="2" id="KW-0812">Transmembrane</keyword>
<dbReference type="GO" id="GO:0005509">
    <property type="term" value="F:calcium ion binding"/>
    <property type="evidence" value="ECO:0007669"/>
    <property type="project" value="InterPro"/>
</dbReference>
<gene>
    <name evidence="4" type="ORF">HAKA00212_LOCUS23560</name>
</gene>
<feature type="transmembrane region" description="Helical" evidence="2">
    <location>
        <begin position="24"/>
        <end position="44"/>
    </location>
</feature>
<dbReference type="InterPro" id="IPR002048">
    <property type="entry name" value="EF_hand_dom"/>
</dbReference>
<sequence length="180" mass="20086">MAWVATVGSIFGMNLHSGVEETSGMFYTVTGITLASTFVAGGILRKMINSKTTNNYKATFANSEGDQRVIEHIGSIERVLNYTFNKNEEKKGGTPADYSGVRRQELRELFRKETGHQLTDTDLDSIFRVFDLDSSGQIGLHEYRAITTKRKGQTKEYQALGGKNKKAPTIDLSLFADYKK</sequence>
<accession>A0A7S4DFQ2</accession>
<dbReference type="InterPro" id="IPR018247">
    <property type="entry name" value="EF_Hand_1_Ca_BS"/>
</dbReference>